<evidence type="ECO:0000313" key="2">
    <source>
        <dbReference type="Proteomes" id="UP000198599"/>
    </source>
</evidence>
<sequence length="137" mass="14286">MRQGCFLLSLGNPPRRPLYQGVMKPLRPILALCLCTLMALTSQTMAVARGAPAPAGTMVLCTGTGPVTVLVDADGKPTGAVHICPDCALGLFHALLIGPHDMPRLATATALDRFETALEIAIAARAAFMARAPPARV</sequence>
<proteinExistence type="predicted"/>
<gene>
    <name evidence="1" type="ORF">SAMN04487859_109113</name>
</gene>
<organism evidence="1 2">
    <name type="scientific">Roseovarius lutimaris</name>
    <dbReference type="NCBI Taxonomy" id="1005928"/>
    <lineage>
        <taxon>Bacteria</taxon>
        <taxon>Pseudomonadati</taxon>
        <taxon>Pseudomonadota</taxon>
        <taxon>Alphaproteobacteria</taxon>
        <taxon>Rhodobacterales</taxon>
        <taxon>Roseobacteraceae</taxon>
        <taxon>Roseovarius</taxon>
    </lineage>
</organism>
<dbReference type="EMBL" id="FOVP01000009">
    <property type="protein sequence ID" value="SFN81805.1"/>
    <property type="molecule type" value="Genomic_DNA"/>
</dbReference>
<keyword evidence="2" id="KW-1185">Reference proteome</keyword>
<protein>
    <recommendedName>
        <fullName evidence="3">DUF2946 domain-containing protein</fullName>
    </recommendedName>
</protein>
<dbReference type="Proteomes" id="UP000198599">
    <property type="component" value="Unassembled WGS sequence"/>
</dbReference>
<name>A0A1I5C472_9RHOB</name>
<evidence type="ECO:0000313" key="1">
    <source>
        <dbReference type="EMBL" id="SFN81805.1"/>
    </source>
</evidence>
<reference evidence="2" key="1">
    <citation type="submission" date="2016-10" db="EMBL/GenBank/DDBJ databases">
        <authorList>
            <person name="Varghese N."/>
            <person name="Submissions S."/>
        </authorList>
    </citation>
    <scope>NUCLEOTIDE SEQUENCE [LARGE SCALE GENOMIC DNA]</scope>
    <source>
        <strain evidence="2">DSM 28463</strain>
    </source>
</reference>
<evidence type="ECO:0008006" key="3">
    <source>
        <dbReference type="Google" id="ProtNLM"/>
    </source>
</evidence>
<dbReference type="STRING" id="1005928.SAMN04487859_109113"/>
<accession>A0A1I5C472</accession>
<dbReference type="AlphaFoldDB" id="A0A1I5C472"/>